<dbReference type="PANTHER" id="PTHR36488">
    <property type="entry name" value="CASP-LIKE PROTEIN 1U1"/>
    <property type="match status" value="1"/>
</dbReference>
<evidence type="ECO:0000256" key="7">
    <source>
        <dbReference type="ARBA" id="ARBA00023136"/>
    </source>
</evidence>
<dbReference type="InterPro" id="IPR044173">
    <property type="entry name" value="CASPL"/>
</dbReference>
<dbReference type="GeneID" id="104608233"/>
<reference evidence="10" key="1">
    <citation type="submission" date="2025-08" db="UniProtKB">
        <authorList>
            <consortium name="RefSeq"/>
        </authorList>
    </citation>
    <scope>IDENTIFICATION</scope>
</reference>
<keyword evidence="5 8" id="KW-0812">Transmembrane</keyword>
<comment type="subunit">
    <text evidence="3 8">Homodimer and heterodimers.</text>
</comment>
<evidence type="ECO:0000256" key="5">
    <source>
        <dbReference type="ARBA" id="ARBA00022692"/>
    </source>
</evidence>
<dbReference type="NCBIfam" id="TIGR01569">
    <property type="entry name" value="A_tha_TIGR01569"/>
    <property type="match status" value="1"/>
</dbReference>
<dbReference type="GO" id="GO:0005886">
    <property type="term" value="C:plasma membrane"/>
    <property type="evidence" value="ECO:0000318"/>
    <property type="project" value="GO_Central"/>
</dbReference>
<dbReference type="Pfam" id="PF04535">
    <property type="entry name" value="CASP_dom"/>
    <property type="match status" value="1"/>
</dbReference>
<evidence type="ECO:0000256" key="6">
    <source>
        <dbReference type="ARBA" id="ARBA00022989"/>
    </source>
</evidence>
<comment type="subcellular location">
    <subcellularLocation>
        <location evidence="1 8">Cell membrane</location>
        <topology evidence="1 8">Multi-pass membrane protein</topology>
    </subcellularLocation>
</comment>
<comment type="similarity">
    <text evidence="2 8">Belongs to the Casparian strip membrane proteins (CASP) family.</text>
</comment>
<evidence type="ECO:0000313" key="9">
    <source>
        <dbReference type="Proteomes" id="UP000189703"/>
    </source>
</evidence>
<feature type="transmembrane region" description="Helical" evidence="8">
    <location>
        <begin position="52"/>
        <end position="71"/>
    </location>
</feature>
<keyword evidence="9" id="KW-1185">Reference proteome</keyword>
<evidence type="ECO:0000256" key="2">
    <source>
        <dbReference type="ARBA" id="ARBA00007651"/>
    </source>
</evidence>
<dbReference type="PANTHER" id="PTHR36488:SF8">
    <property type="entry name" value="CASP-LIKE PROTEIN 1U1"/>
    <property type="match status" value="1"/>
</dbReference>
<dbReference type="RefSeq" id="XP_010272470.1">
    <property type="nucleotide sequence ID" value="XM_010274168.2"/>
</dbReference>
<sequence>MEKKKRAVLFVFRFLAFAAAISATIVMATSNENAFFYGIELEASYNNSPALTYFVIAYSIVTVYGFLLLFLPPSSKLWQFVVAVDVIATVLVTSSFSAALAVAYVGKQGNSSAGWLPICDQVSDFCKQIAGALVAGFAAMIIYTGLLLYSIHTVLDPLLVFD</sequence>
<dbReference type="OMA" id="ENINDHR"/>
<keyword evidence="6 8" id="KW-1133">Transmembrane helix</keyword>
<evidence type="ECO:0000256" key="3">
    <source>
        <dbReference type="ARBA" id="ARBA00011489"/>
    </source>
</evidence>
<keyword evidence="7 8" id="KW-0472">Membrane</keyword>
<evidence type="ECO:0000256" key="1">
    <source>
        <dbReference type="ARBA" id="ARBA00004651"/>
    </source>
</evidence>
<dbReference type="OrthoDB" id="1906221at2759"/>
<feature type="transmembrane region" description="Helical" evidence="8">
    <location>
        <begin position="129"/>
        <end position="149"/>
    </location>
</feature>
<dbReference type="Proteomes" id="UP000189703">
    <property type="component" value="Unplaced"/>
</dbReference>
<protein>
    <recommendedName>
        <fullName evidence="8">CASP-like protein</fullName>
    </recommendedName>
</protein>
<keyword evidence="4 8" id="KW-1003">Cell membrane</keyword>
<accession>A0A1U8AWQ4</accession>
<dbReference type="InterPro" id="IPR006459">
    <property type="entry name" value="CASP/CASPL"/>
</dbReference>
<dbReference type="AlphaFoldDB" id="A0A1U8AWQ4"/>
<gene>
    <name evidence="10" type="primary">LOC104608233</name>
</gene>
<evidence type="ECO:0000313" key="10">
    <source>
        <dbReference type="RefSeq" id="XP_010272470.1"/>
    </source>
</evidence>
<evidence type="ECO:0000256" key="8">
    <source>
        <dbReference type="RuleBase" id="RU361233"/>
    </source>
</evidence>
<proteinExistence type="inferred from homology"/>
<dbReference type="KEGG" id="nnu:104608233"/>
<comment type="caution">
    <text evidence="8">Lacks conserved residue(s) required for the propagation of feature annotation.</text>
</comment>
<organism evidence="9 10">
    <name type="scientific">Nelumbo nucifera</name>
    <name type="common">Sacred lotus</name>
    <dbReference type="NCBI Taxonomy" id="4432"/>
    <lineage>
        <taxon>Eukaryota</taxon>
        <taxon>Viridiplantae</taxon>
        <taxon>Streptophyta</taxon>
        <taxon>Embryophyta</taxon>
        <taxon>Tracheophyta</taxon>
        <taxon>Spermatophyta</taxon>
        <taxon>Magnoliopsida</taxon>
        <taxon>Proteales</taxon>
        <taxon>Nelumbonaceae</taxon>
        <taxon>Nelumbo</taxon>
    </lineage>
</organism>
<name>A0A1U8AWQ4_NELNU</name>
<dbReference type="eggNOG" id="ENOG502RZXX">
    <property type="taxonomic scope" value="Eukaryota"/>
</dbReference>
<dbReference type="InterPro" id="IPR006702">
    <property type="entry name" value="CASP_dom"/>
</dbReference>
<feature type="transmembrane region" description="Helical" evidence="8">
    <location>
        <begin position="78"/>
        <end position="105"/>
    </location>
</feature>
<evidence type="ECO:0000256" key="4">
    <source>
        <dbReference type="ARBA" id="ARBA00022475"/>
    </source>
</evidence>